<dbReference type="CDD" id="cd00051">
    <property type="entry name" value="EFh"/>
    <property type="match status" value="1"/>
</dbReference>
<dbReference type="Pfam" id="PF13637">
    <property type="entry name" value="Ank_4"/>
    <property type="match status" value="1"/>
</dbReference>
<feature type="repeat" description="ANK" evidence="4">
    <location>
        <begin position="147"/>
        <end position="179"/>
    </location>
</feature>
<sequence>MVKALLALGAPLDESLNGRPLLHHAAACGAPAVVHWLATECRALLSIDGLDAKGRTPLRLAASHSHLRTCEVLVSLGANPAIDAQLALKDGGGRVSDEVKVFVGTALSHWQRARGELLLKAAAANNMAAMHTLHHAQGADLLHTDERGYTALHHAACDGRVEAILYLLQTDKAAELLEASTAHAGAASDWRAEDLATAPKVVQMLRDFRAGGDARRKLVAFARRRLEQTIRPDLIDRRIDWVFGVNDLDKSGTIEVRELRTAMNQLGIAIVGEEMQALVQEYDKDGDHVIDRSEFLEIVRGRASPGDVDS</sequence>
<dbReference type="PROSITE" id="PS50297">
    <property type="entry name" value="ANK_REP_REGION"/>
    <property type="match status" value="1"/>
</dbReference>
<gene>
    <name evidence="6" type="ORF">Ctob_009757</name>
</gene>
<reference evidence="7" key="1">
    <citation type="journal article" date="2015" name="PLoS Genet.">
        <title>Genome Sequence and Transcriptome Analyses of Chrysochromulina tobin: Metabolic Tools for Enhanced Algal Fitness in the Prominent Order Prymnesiales (Haptophyceae).</title>
        <authorList>
            <person name="Hovde B.T."/>
            <person name="Deodato C.R."/>
            <person name="Hunsperger H.M."/>
            <person name="Ryken S.A."/>
            <person name="Yost W."/>
            <person name="Jha R.K."/>
            <person name="Patterson J."/>
            <person name="Monnat R.J. Jr."/>
            <person name="Barlow S.B."/>
            <person name="Starkenburg S.R."/>
            <person name="Cattolico R.A."/>
        </authorList>
    </citation>
    <scope>NUCLEOTIDE SEQUENCE</scope>
    <source>
        <strain evidence="7">CCMP291</strain>
    </source>
</reference>
<protein>
    <submittedName>
        <fullName evidence="6">Ankyrin repeat and death domain-containing protein 1a</fullName>
    </submittedName>
</protein>
<keyword evidence="2" id="KW-0106">Calcium</keyword>
<dbReference type="SMART" id="SM00248">
    <property type="entry name" value="ANK"/>
    <property type="match status" value="3"/>
</dbReference>
<evidence type="ECO:0000256" key="1">
    <source>
        <dbReference type="ARBA" id="ARBA00022737"/>
    </source>
</evidence>
<dbReference type="PROSITE" id="PS50088">
    <property type="entry name" value="ANK_REPEAT"/>
    <property type="match status" value="2"/>
</dbReference>
<evidence type="ECO:0000256" key="2">
    <source>
        <dbReference type="ARBA" id="ARBA00022837"/>
    </source>
</evidence>
<dbReference type="SMART" id="SM00054">
    <property type="entry name" value="EFh"/>
    <property type="match status" value="2"/>
</dbReference>
<dbReference type="PROSITE" id="PS00018">
    <property type="entry name" value="EF_HAND_1"/>
    <property type="match status" value="2"/>
</dbReference>
<keyword evidence="3 4" id="KW-0040">ANK repeat</keyword>
<dbReference type="AlphaFoldDB" id="A0A0M0KBB0"/>
<dbReference type="EMBL" id="JWZX01000628">
    <property type="protein sequence ID" value="KOO36125.1"/>
    <property type="molecule type" value="Genomic_DNA"/>
</dbReference>
<feature type="repeat" description="ANK" evidence="4">
    <location>
        <begin position="53"/>
        <end position="85"/>
    </location>
</feature>
<dbReference type="InterPro" id="IPR036770">
    <property type="entry name" value="Ankyrin_rpt-contain_sf"/>
</dbReference>
<dbReference type="OrthoDB" id="186625at2759"/>
<dbReference type="Gene3D" id="1.10.238.10">
    <property type="entry name" value="EF-hand"/>
    <property type="match status" value="1"/>
</dbReference>
<evidence type="ECO:0000259" key="5">
    <source>
        <dbReference type="PROSITE" id="PS50222"/>
    </source>
</evidence>
<dbReference type="PANTHER" id="PTHR24173:SF74">
    <property type="entry name" value="ANKYRIN REPEAT DOMAIN-CONTAINING PROTEIN 16"/>
    <property type="match status" value="1"/>
</dbReference>
<evidence type="ECO:0000256" key="3">
    <source>
        <dbReference type="ARBA" id="ARBA00023043"/>
    </source>
</evidence>
<dbReference type="Proteomes" id="UP000037460">
    <property type="component" value="Unassembled WGS sequence"/>
</dbReference>
<evidence type="ECO:0000256" key="4">
    <source>
        <dbReference type="PROSITE-ProRule" id="PRU00023"/>
    </source>
</evidence>
<name>A0A0M0KBB0_9EUKA</name>
<dbReference type="InterPro" id="IPR018247">
    <property type="entry name" value="EF_Hand_1_Ca_BS"/>
</dbReference>
<dbReference type="PROSITE" id="PS50222">
    <property type="entry name" value="EF_HAND_2"/>
    <property type="match status" value="2"/>
</dbReference>
<evidence type="ECO:0000313" key="6">
    <source>
        <dbReference type="EMBL" id="KOO36125.1"/>
    </source>
</evidence>
<dbReference type="SUPFAM" id="SSF48403">
    <property type="entry name" value="Ankyrin repeat"/>
    <property type="match status" value="1"/>
</dbReference>
<feature type="domain" description="EF-hand" evidence="5">
    <location>
        <begin position="270"/>
        <end position="305"/>
    </location>
</feature>
<dbReference type="Pfam" id="PF12796">
    <property type="entry name" value="Ank_2"/>
    <property type="match status" value="1"/>
</dbReference>
<dbReference type="InterPro" id="IPR011992">
    <property type="entry name" value="EF-hand-dom_pair"/>
</dbReference>
<accession>A0A0M0KBB0</accession>
<dbReference type="PANTHER" id="PTHR24173">
    <property type="entry name" value="ANKYRIN REPEAT CONTAINING"/>
    <property type="match status" value="1"/>
</dbReference>
<dbReference type="Pfam" id="PF13499">
    <property type="entry name" value="EF-hand_7"/>
    <property type="match status" value="1"/>
</dbReference>
<keyword evidence="1" id="KW-0677">Repeat</keyword>
<comment type="caution">
    <text evidence="6">The sequence shown here is derived from an EMBL/GenBank/DDBJ whole genome shotgun (WGS) entry which is preliminary data.</text>
</comment>
<proteinExistence type="predicted"/>
<dbReference type="InterPro" id="IPR002110">
    <property type="entry name" value="Ankyrin_rpt"/>
</dbReference>
<evidence type="ECO:0000313" key="7">
    <source>
        <dbReference type="Proteomes" id="UP000037460"/>
    </source>
</evidence>
<dbReference type="SUPFAM" id="SSF47473">
    <property type="entry name" value="EF-hand"/>
    <property type="match status" value="1"/>
</dbReference>
<dbReference type="Gene3D" id="1.25.40.20">
    <property type="entry name" value="Ankyrin repeat-containing domain"/>
    <property type="match status" value="2"/>
</dbReference>
<keyword evidence="7" id="KW-1185">Reference proteome</keyword>
<dbReference type="GO" id="GO:0005509">
    <property type="term" value="F:calcium ion binding"/>
    <property type="evidence" value="ECO:0007669"/>
    <property type="project" value="InterPro"/>
</dbReference>
<feature type="domain" description="EF-hand" evidence="5">
    <location>
        <begin position="234"/>
        <end position="269"/>
    </location>
</feature>
<dbReference type="InterPro" id="IPR002048">
    <property type="entry name" value="EF_hand_dom"/>
</dbReference>
<organism evidence="6 7">
    <name type="scientific">Chrysochromulina tobinii</name>
    <dbReference type="NCBI Taxonomy" id="1460289"/>
    <lineage>
        <taxon>Eukaryota</taxon>
        <taxon>Haptista</taxon>
        <taxon>Haptophyta</taxon>
        <taxon>Prymnesiophyceae</taxon>
        <taxon>Prymnesiales</taxon>
        <taxon>Chrysochromulinaceae</taxon>
        <taxon>Chrysochromulina</taxon>
    </lineage>
</organism>